<dbReference type="EMBL" id="KV878338">
    <property type="protein sequence ID" value="OJJ49266.1"/>
    <property type="molecule type" value="Genomic_DNA"/>
</dbReference>
<gene>
    <name evidence="1" type="ORF">ASPZODRAFT_13991</name>
</gene>
<dbReference type="AlphaFoldDB" id="A0A1L9SQ72"/>
<keyword evidence="2" id="KW-1185">Reference proteome</keyword>
<evidence type="ECO:0000313" key="1">
    <source>
        <dbReference type="EMBL" id="OJJ49266.1"/>
    </source>
</evidence>
<dbReference type="OrthoDB" id="4226005at2759"/>
<evidence type="ECO:0000313" key="2">
    <source>
        <dbReference type="Proteomes" id="UP000184188"/>
    </source>
</evidence>
<dbReference type="Proteomes" id="UP000184188">
    <property type="component" value="Unassembled WGS sequence"/>
</dbReference>
<proteinExistence type="predicted"/>
<organism evidence="1 2">
    <name type="scientific">Penicilliopsis zonata CBS 506.65</name>
    <dbReference type="NCBI Taxonomy" id="1073090"/>
    <lineage>
        <taxon>Eukaryota</taxon>
        <taxon>Fungi</taxon>
        <taxon>Dikarya</taxon>
        <taxon>Ascomycota</taxon>
        <taxon>Pezizomycotina</taxon>
        <taxon>Eurotiomycetes</taxon>
        <taxon>Eurotiomycetidae</taxon>
        <taxon>Eurotiales</taxon>
        <taxon>Aspergillaceae</taxon>
        <taxon>Penicilliopsis</taxon>
    </lineage>
</organism>
<protein>
    <submittedName>
        <fullName evidence="1">Uncharacterized protein</fullName>
    </submittedName>
</protein>
<reference evidence="2" key="1">
    <citation type="journal article" date="2017" name="Genome Biol.">
        <title>Comparative genomics reveals high biological diversity and specific adaptations in the industrially and medically important fungal genus Aspergillus.</title>
        <authorList>
            <person name="de Vries R.P."/>
            <person name="Riley R."/>
            <person name="Wiebenga A."/>
            <person name="Aguilar-Osorio G."/>
            <person name="Amillis S."/>
            <person name="Uchima C.A."/>
            <person name="Anderluh G."/>
            <person name="Asadollahi M."/>
            <person name="Askin M."/>
            <person name="Barry K."/>
            <person name="Battaglia E."/>
            <person name="Bayram O."/>
            <person name="Benocci T."/>
            <person name="Braus-Stromeyer S.A."/>
            <person name="Caldana C."/>
            <person name="Canovas D."/>
            <person name="Cerqueira G.C."/>
            <person name="Chen F."/>
            <person name="Chen W."/>
            <person name="Choi C."/>
            <person name="Clum A."/>
            <person name="Dos Santos R.A."/>
            <person name="Damasio A.R."/>
            <person name="Diallinas G."/>
            <person name="Emri T."/>
            <person name="Fekete E."/>
            <person name="Flipphi M."/>
            <person name="Freyberg S."/>
            <person name="Gallo A."/>
            <person name="Gournas C."/>
            <person name="Habgood R."/>
            <person name="Hainaut M."/>
            <person name="Harispe M.L."/>
            <person name="Henrissat B."/>
            <person name="Hilden K.S."/>
            <person name="Hope R."/>
            <person name="Hossain A."/>
            <person name="Karabika E."/>
            <person name="Karaffa L."/>
            <person name="Karanyi Z."/>
            <person name="Krasevec N."/>
            <person name="Kuo A."/>
            <person name="Kusch H."/>
            <person name="LaButti K."/>
            <person name="Lagendijk E.L."/>
            <person name="Lapidus A."/>
            <person name="Levasseur A."/>
            <person name="Lindquist E."/>
            <person name="Lipzen A."/>
            <person name="Logrieco A.F."/>
            <person name="MacCabe A."/>
            <person name="Maekelae M.R."/>
            <person name="Malavazi I."/>
            <person name="Melin P."/>
            <person name="Meyer V."/>
            <person name="Mielnichuk N."/>
            <person name="Miskei M."/>
            <person name="Molnar A.P."/>
            <person name="Mule G."/>
            <person name="Ngan C.Y."/>
            <person name="Orejas M."/>
            <person name="Orosz E."/>
            <person name="Ouedraogo J.P."/>
            <person name="Overkamp K.M."/>
            <person name="Park H.-S."/>
            <person name="Perrone G."/>
            <person name="Piumi F."/>
            <person name="Punt P.J."/>
            <person name="Ram A.F."/>
            <person name="Ramon A."/>
            <person name="Rauscher S."/>
            <person name="Record E."/>
            <person name="Riano-Pachon D.M."/>
            <person name="Robert V."/>
            <person name="Roehrig J."/>
            <person name="Ruller R."/>
            <person name="Salamov A."/>
            <person name="Salih N.S."/>
            <person name="Samson R.A."/>
            <person name="Sandor E."/>
            <person name="Sanguinetti M."/>
            <person name="Schuetze T."/>
            <person name="Sepcic K."/>
            <person name="Shelest E."/>
            <person name="Sherlock G."/>
            <person name="Sophianopoulou V."/>
            <person name="Squina F.M."/>
            <person name="Sun H."/>
            <person name="Susca A."/>
            <person name="Todd R.B."/>
            <person name="Tsang A."/>
            <person name="Unkles S.E."/>
            <person name="van de Wiele N."/>
            <person name="van Rossen-Uffink D."/>
            <person name="Oliveira J.V."/>
            <person name="Vesth T.C."/>
            <person name="Visser J."/>
            <person name="Yu J.-H."/>
            <person name="Zhou M."/>
            <person name="Andersen M.R."/>
            <person name="Archer D.B."/>
            <person name="Baker S.E."/>
            <person name="Benoit I."/>
            <person name="Brakhage A.A."/>
            <person name="Braus G.H."/>
            <person name="Fischer R."/>
            <person name="Frisvad J.C."/>
            <person name="Goldman G.H."/>
            <person name="Houbraken J."/>
            <person name="Oakley B."/>
            <person name="Pocsi I."/>
            <person name="Scazzocchio C."/>
            <person name="Seiboth B."/>
            <person name="vanKuyk P.A."/>
            <person name="Wortman J."/>
            <person name="Dyer P.S."/>
            <person name="Grigoriev I.V."/>
        </authorList>
    </citation>
    <scope>NUCLEOTIDE SEQUENCE [LARGE SCALE GENOMIC DNA]</scope>
    <source>
        <strain evidence="2">CBS 506.65</strain>
    </source>
</reference>
<dbReference type="RefSeq" id="XP_022583776.1">
    <property type="nucleotide sequence ID" value="XM_022724608.1"/>
</dbReference>
<name>A0A1L9SQ72_9EURO</name>
<dbReference type="VEuPathDB" id="FungiDB:ASPZODRAFT_13991"/>
<accession>A0A1L9SQ72</accession>
<dbReference type="GeneID" id="34611073"/>
<sequence>MASLGGDGLFGTRATTSKYEYQNIDHFTAMQNQELELFEADHTRRLFIIFFNVTERILKEELANNTIFPFESYFFRDKVLIIKIESRAYATAHERLDQLLLIDRLHGMGGLDKQLYLFGAAHVEGNERVKRADKTYLPKKLPKGRSRKWPTLVIEVGDSESYQKLVSDVAWWQSESQGDVQIVLTVGINQQRKEITF</sequence>